<dbReference type="PANTHER" id="PTHR42741">
    <property type="entry name" value="NITROREDUCTASE FAMILY PROTEIN"/>
    <property type="match status" value="1"/>
</dbReference>
<comment type="caution">
    <text evidence="2">The sequence shown here is derived from an EMBL/GenBank/DDBJ whole genome shotgun (WGS) entry which is preliminary data.</text>
</comment>
<evidence type="ECO:0000313" key="2">
    <source>
        <dbReference type="EMBL" id="MBD8504714.1"/>
    </source>
</evidence>
<dbReference type="InterPro" id="IPR029479">
    <property type="entry name" value="Nitroreductase"/>
</dbReference>
<dbReference type="InterPro" id="IPR020051">
    <property type="entry name" value="SagB-type_dehydrogenase"/>
</dbReference>
<gene>
    <name evidence="2" type="ORF">IFO67_17615</name>
</gene>
<protein>
    <submittedName>
        <fullName evidence="2">SagB family peptide dehydrogenase</fullName>
    </submittedName>
</protein>
<dbReference type="Proteomes" id="UP000603602">
    <property type="component" value="Unassembled WGS sequence"/>
</dbReference>
<dbReference type="SUPFAM" id="SSF55469">
    <property type="entry name" value="FMN-dependent nitroreductase-like"/>
    <property type="match status" value="2"/>
</dbReference>
<dbReference type="EMBL" id="JACYTO010000003">
    <property type="protein sequence ID" value="MBD8504714.1"/>
    <property type="molecule type" value="Genomic_DNA"/>
</dbReference>
<sequence length="552" mass="60816">MNSPTCELPAALDLIRDYHQRTKHRFEAYARSPGSLDWDEMPAPFRHYEGCPQIALPLLQEARAGTPLGNALARPFGSLDQAIEAVPVDLASIAALLQLSLGLTAWKNLGPDRWAVRANPSSGNLHPTEAWLLIHGIAGLADGLYHYRPENHSIELRAAHPAGTGQPRLAVALSSVMWREAWKYGERAFRYCQLDTGHAAGCLRMAAACLGWGLQEQPQLASTDLAALLGVDRQQDYPARKTPATEIEEAELLLAIRHPQLPAFELSSAQARELAAGARWQGVASSIDRHPMYRWPVIDAVAEASRQPAGSIAPAYDLPAPLPRQMACERPAAELILGRRSAQRFDHYYHLPRATLRSLLQRLQPVAAAPWDCLSQPSNAALLLFVQHVEDMAPGLYLLLRDATIGPALLAELGPRFECNPVEGFDQLYLLAARQPVELQRIARNLHCHQELAANACFAAGMLCAFDDNIAAQPWAYRQLYRQCGLLGQQLYLEAEAHGLRGTGIGCFFDDPVHELLGLSGQRWQSLYHFTVGSPVNDPRIESTPAYADRQP</sequence>
<evidence type="ECO:0000313" key="3">
    <source>
        <dbReference type="Proteomes" id="UP000603602"/>
    </source>
</evidence>
<dbReference type="Pfam" id="PF00881">
    <property type="entry name" value="Nitroreductase"/>
    <property type="match status" value="1"/>
</dbReference>
<dbReference type="CDD" id="cd02142">
    <property type="entry name" value="McbC_SagB-like_oxidoreductase"/>
    <property type="match status" value="1"/>
</dbReference>
<feature type="domain" description="Nitroreductase" evidence="1">
    <location>
        <begin position="336"/>
        <end position="533"/>
    </location>
</feature>
<accession>A0ABR9BED2</accession>
<dbReference type="RefSeq" id="WP_187719540.1">
    <property type="nucleotide sequence ID" value="NZ_JACTAH010000003.1"/>
</dbReference>
<name>A0ABR9BED2_9RHOO</name>
<dbReference type="NCBIfam" id="TIGR03605">
    <property type="entry name" value="antibiot_sagB"/>
    <property type="match status" value="1"/>
</dbReference>
<dbReference type="InterPro" id="IPR000415">
    <property type="entry name" value="Nitroreductase-like"/>
</dbReference>
<organism evidence="2 3">
    <name type="scientific">Thauera sedimentorum</name>
    <dbReference type="NCBI Taxonomy" id="2767595"/>
    <lineage>
        <taxon>Bacteria</taxon>
        <taxon>Pseudomonadati</taxon>
        <taxon>Pseudomonadota</taxon>
        <taxon>Betaproteobacteria</taxon>
        <taxon>Rhodocyclales</taxon>
        <taxon>Zoogloeaceae</taxon>
        <taxon>Thauera</taxon>
    </lineage>
</organism>
<dbReference type="Gene3D" id="3.40.109.10">
    <property type="entry name" value="NADH Oxidase"/>
    <property type="match status" value="2"/>
</dbReference>
<reference evidence="3" key="1">
    <citation type="submission" date="2023-07" db="EMBL/GenBank/DDBJ databases">
        <title>Thauera sp. CAU 1555 isolated from sand of Yaerae Beach.</title>
        <authorList>
            <person name="Kim W."/>
        </authorList>
    </citation>
    <scope>NUCLEOTIDE SEQUENCE [LARGE SCALE GENOMIC DNA]</scope>
    <source>
        <strain evidence="3">CAU 1555</strain>
    </source>
</reference>
<evidence type="ECO:0000259" key="1">
    <source>
        <dbReference type="Pfam" id="PF00881"/>
    </source>
</evidence>
<dbReference type="PANTHER" id="PTHR42741:SF3">
    <property type="entry name" value="NITROREDUCTASE FAMILY PROTEIN"/>
    <property type="match status" value="1"/>
</dbReference>
<keyword evidence="3" id="KW-1185">Reference proteome</keyword>
<proteinExistence type="predicted"/>